<comment type="caution">
    <text evidence="3">The sequence shown here is derived from an EMBL/GenBank/DDBJ whole genome shotgun (WGS) entry which is preliminary data.</text>
</comment>
<gene>
    <name evidence="3" type="ORF">ACFQ3U_06500</name>
</gene>
<feature type="transmembrane region" description="Helical" evidence="2">
    <location>
        <begin position="73"/>
        <end position="93"/>
    </location>
</feature>
<sequence length="102" mass="10990">MRHSIWFIHSGIGRPVNTEGFPPERPDPAEQPRPVRASTRLWVRSMLAFIAMLLTLAAIIELVAVLVNGESESMPFGIAGACVAVAIVCTLAVTRGGSGRRH</sequence>
<reference evidence="4" key="1">
    <citation type="journal article" date="2019" name="Int. J. Syst. Evol. Microbiol.">
        <title>The Global Catalogue of Microorganisms (GCM) 10K type strain sequencing project: providing services to taxonomists for standard genome sequencing and annotation.</title>
        <authorList>
            <consortium name="The Broad Institute Genomics Platform"/>
            <consortium name="The Broad Institute Genome Sequencing Center for Infectious Disease"/>
            <person name="Wu L."/>
            <person name="Ma J."/>
        </authorList>
    </citation>
    <scope>NUCLEOTIDE SEQUENCE [LARGE SCALE GENOMIC DNA]</scope>
    <source>
        <strain evidence="4">CCUG 50213</strain>
    </source>
</reference>
<proteinExistence type="predicted"/>
<dbReference type="EMBL" id="JBHTLY010000002">
    <property type="protein sequence ID" value="MFD1201539.1"/>
    <property type="molecule type" value="Genomic_DNA"/>
</dbReference>
<keyword evidence="2" id="KW-0472">Membrane</keyword>
<keyword evidence="4" id="KW-1185">Reference proteome</keyword>
<dbReference type="RefSeq" id="WP_343958034.1">
    <property type="nucleotide sequence ID" value="NZ_BAAAKZ010000002.1"/>
</dbReference>
<evidence type="ECO:0000256" key="1">
    <source>
        <dbReference type="SAM" id="MobiDB-lite"/>
    </source>
</evidence>
<feature type="transmembrane region" description="Helical" evidence="2">
    <location>
        <begin position="46"/>
        <end position="67"/>
    </location>
</feature>
<accession>A0ABW3TMU6</accession>
<feature type="region of interest" description="Disordered" evidence="1">
    <location>
        <begin position="14"/>
        <end position="34"/>
    </location>
</feature>
<evidence type="ECO:0000313" key="3">
    <source>
        <dbReference type="EMBL" id="MFD1201539.1"/>
    </source>
</evidence>
<name>A0ABW3TMU6_9MICO</name>
<dbReference type="Proteomes" id="UP001597181">
    <property type="component" value="Unassembled WGS sequence"/>
</dbReference>
<protein>
    <recommendedName>
        <fullName evidence="5">DUF202 domain-containing protein</fullName>
    </recommendedName>
</protein>
<organism evidence="3 4">
    <name type="scientific">Leucobacter albus</name>
    <dbReference type="NCBI Taxonomy" id="272210"/>
    <lineage>
        <taxon>Bacteria</taxon>
        <taxon>Bacillati</taxon>
        <taxon>Actinomycetota</taxon>
        <taxon>Actinomycetes</taxon>
        <taxon>Micrococcales</taxon>
        <taxon>Microbacteriaceae</taxon>
        <taxon>Leucobacter</taxon>
    </lineage>
</organism>
<evidence type="ECO:0000313" key="4">
    <source>
        <dbReference type="Proteomes" id="UP001597181"/>
    </source>
</evidence>
<evidence type="ECO:0008006" key="5">
    <source>
        <dbReference type="Google" id="ProtNLM"/>
    </source>
</evidence>
<keyword evidence="2" id="KW-0812">Transmembrane</keyword>
<keyword evidence="2" id="KW-1133">Transmembrane helix</keyword>
<evidence type="ECO:0000256" key="2">
    <source>
        <dbReference type="SAM" id="Phobius"/>
    </source>
</evidence>